<name>A0A0A9ABJ4_ARUDO</name>
<dbReference type="EMBL" id="GBRH01249444">
    <property type="protein sequence ID" value="JAD48451.1"/>
    <property type="molecule type" value="Transcribed_RNA"/>
</dbReference>
<dbReference type="AlphaFoldDB" id="A0A0A9ABJ4"/>
<organism evidence="2">
    <name type="scientific">Arundo donax</name>
    <name type="common">Giant reed</name>
    <name type="synonym">Donax arundinaceus</name>
    <dbReference type="NCBI Taxonomy" id="35708"/>
    <lineage>
        <taxon>Eukaryota</taxon>
        <taxon>Viridiplantae</taxon>
        <taxon>Streptophyta</taxon>
        <taxon>Embryophyta</taxon>
        <taxon>Tracheophyta</taxon>
        <taxon>Spermatophyta</taxon>
        <taxon>Magnoliopsida</taxon>
        <taxon>Liliopsida</taxon>
        <taxon>Poales</taxon>
        <taxon>Poaceae</taxon>
        <taxon>PACMAD clade</taxon>
        <taxon>Arundinoideae</taxon>
        <taxon>Arundineae</taxon>
        <taxon>Arundo</taxon>
    </lineage>
</organism>
<evidence type="ECO:0000313" key="2">
    <source>
        <dbReference type="EMBL" id="JAD48451.1"/>
    </source>
</evidence>
<proteinExistence type="predicted"/>
<protein>
    <submittedName>
        <fullName evidence="2">Uncharacterized protein</fullName>
    </submittedName>
</protein>
<reference evidence="2" key="2">
    <citation type="journal article" date="2015" name="Data Brief">
        <title>Shoot transcriptome of the giant reed, Arundo donax.</title>
        <authorList>
            <person name="Barrero R.A."/>
            <person name="Guerrero F.D."/>
            <person name="Moolhuijzen P."/>
            <person name="Goolsby J.A."/>
            <person name="Tidwell J."/>
            <person name="Bellgard S.E."/>
            <person name="Bellgard M.I."/>
        </authorList>
    </citation>
    <scope>NUCLEOTIDE SEQUENCE</scope>
    <source>
        <tissue evidence="2">Shoot tissue taken approximately 20 cm above the soil surface</tissue>
    </source>
</reference>
<reference evidence="2" key="1">
    <citation type="submission" date="2014-09" db="EMBL/GenBank/DDBJ databases">
        <authorList>
            <person name="Magalhaes I.L.F."/>
            <person name="Oliveira U."/>
            <person name="Santos F.R."/>
            <person name="Vidigal T.H.D.A."/>
            <person name="Brescovit A.D."/>
            <person name="Santos A.J."/>
        </authorList>
    </citation>
    <scope>NUCLEOTIDE SEQUENCE</scope>
    <source>
        <tissue evidence="2">Shoot tissue taken approximately 20 cm above the soil surface</tissue>
    </source>
</reference>
<feature type="transmembrane region" description="Helical" evidence="1">
    <location>
        <begin position="12"/>
        <end position="33"/>
    </location>
</feature>
<keyword evidence="1" id="KW-0812">Transmembrane</keyword>
<sequence length="34" mass="4099">MKLCLAYKNDVNFVFVWFYWFSKSGVMLGIQIFC</sequence>
<accession>A0A0A9ABJ4</accession>
<keyword evidence="1" id="KW-0472">Membrane</keyword>
<evidence type="ECO:0000256" key="1">
    <source>
        <dbReference type="SAM" id="Phobius"/>
    </source>
</evidence>
<keyword evidence="1" id="KW-1133">Transmembrane helix</keyword>